<evidence type="ECO:0000313" key="1">
    <source>
        <dbReference type="EMBL" id="VYU28289.1"/>
    </source>
</evidence>
<sequence length="85" mass="10292">MRGSLSASERHDRKRAEHKRYYTQTAFKYERRKWTDDEDKLVLIQRIPDRELSRIIKRSMKSISNRRWRLRKAASENKQTGLAGE</sequence>
<proteinExistence type="predicted"/>
<reference evidence="1" key="1">
    <citation type="submission" date="2019-11" db="EMBL/GenBank/DDBJ databases">
        <authorList>
            <person name="Feng L."/>
        </authorList>
    </citation>
    <scope>NUCLEOTIDE SEQUENCE</scope>
    <source>
        <strain evidence="1">CsymbiosumLFYP84</strain>
    </source>
</reference>
<name>A0A6N3DMG0_CLOSY</name>
<dbReference type="AlphaFoldDB" id="A0A6N3DMG0"/>
<gene>
    <name evidence="1" type="ORF">CSLFYP84_01776</name>
</gene>
<organism evidence="1">
    <name type="scientific">Clostridium symbiosum</name>
    <name type="common">Bacteroides symbiosus</name>
    <dbReference type="NCBI Taxonomy" id="1512"/>
    <lineage>
        <taxon>Bacteria</taxon>
        <taxon>Bacillati</taxon>
        <taxon>Bacillota</taxon>
        <taxon>Clostridia</taxon>
        <taxon>Lachnospirales</taxon>
        <taxon>Lachnospiraceae</taxon>
        <taxon>Otoolea</taxon>
    </lineage>
</organism>
<accession>A0A6N3DMG0</accession>
<dbReference type="RefSeq" id="WP_156684539.1">
    <property type="nucleotide sequence ID" value="NZ_CACRUA010000022.1"/>
</dbReference>
<protein>
    <submittedName>
        <fullName evidence="1">Uncharacterized protein</fullName>
    </submittedName>
</protein>
<dbReference type="EMBL" id="CACRUA010000022">
    <property type="protein sequence ID" value="VYU28289.1"/>
    <property type="molecule type" value="Genomic_DNA"/>
</dbReference>